<gene>
    <name evidence="2" type="ORF">E2C01_015506</name>
</gene>
<protein>
    <submittedName>
        <fullName evidence="2">Uncharacterized protein</fullName>
    </submittedName>
</protein>
<sequence length="77" mass="9272">MRTRNTRRTSKKGRRVGDDKHDKKEDDENEAREQFYGCLLENEGEKWHGQKISGPRSREEGRRRKHGEEEKSCKREE</sequence>
<feature type="compositionally biased region" description="Basic and acidic residues" evidence="1">
    <location>
        <begin position="56"/>
        <end position="77"/>
    </location>
</feature>
<evidence type="ECO:0000313" key="3">
    <source>
        <dbReference type="Proteomes" id="UP000324222"/>
    </source>
</evidence>
<reference evidence="2 3" key="1">
    <citation type="submission" date="2019-05" db="EMBL/GenBank/DDBJ databases">
        <title>Another draft genome of Portunus trituberculatus and its Hox gene families provides insights of decapod evolution.</title>
        <authorList>
            <person name="Jeong J.-H."/>
            <person name="Song I."/>
            <person name="Kim S."/>
            <person name="Choi T."/>
            <person name="Kim D."/>
            <person name="Ryu S."/>
            <person name="Kim W."/>
        </authorList>
    </citation>
    <scope>NUCLEOTIDE SEQUENCE [LARGE SCALE GENOMIC DNA]</scope>
    <source>
        <tissue evidence="2">Muscle</tissue>
    </source>
</reference>
<accession>A0A5B7DLU6</accession>
<feature type="compositionally biased region" description="Basic and acidic residues" evidence="1">
    <location>
        <begin position="15"/>
        <end position="26"/>
    </location>
</feature>
<evidence type="ECO:0000313" key="2">
    <source>
        <dbReference type="EMBL" id="MPC22490.1"/>
    </source>
</evidence>
<proteinExistence type="predicted"/>
<feature type="compositionally biased region" description="Basic residues" evidence="1">
    <location>
        <begin position="1"/>
        <end position="14"/>
    </location>
</feature>
<dbReference type="AlphaFoldDB" id="A0A5B7DLU6"/>
<keyword evidence="3" id="KW-1185">Reference proteome</keyword>
<dbReference type="EMBL" id="VSRR010001093">
    <property type="protein sequence ID" value="MPC22490.1"/>
    <property type="molecule type" value="Genomic_DNA"/>
</dbReference>
<evidence type="ECO:0000256" key="1">
    <source>
        <dbReference type="SAM" id="MobiDB-lite"/>
    </source>
</evidence>
<name>A0A5B7DLU6_PORTR</name>
<comment type="caution">
    <text evidence="2">The sequence shown here is derived from an EMBL/GenBank/DDBJ whole genome shotgun (WGS) entry which is preliminary data.</text>
</comment>
<organism evidence="2 3">
    <name type="scientific">Portunus trituberculatus</name>
    <name type="common">Swimming crab</name>
    <name type="synonym">Neptunus trituberculatus</name>
    <dbReference type="NCBI Taxonomy" id="210409"/>
    <lineage>
        <taxon>Eukaryota</taxon>
        <taxon>Metazoa</taxon>
        <taxon>Ecdysozoa</taxon>
        <taxon>Arthropoda</taxon>
        <taxon>Crustacea</taxon>
        <taxon>Multicrustacea</taxon>
        <taxon>Malacostraca</taxon>
        <taxon>Eumalacostraca</taxon>
        <taxon>Eucarida</taxon>
        <taxon>Decapoda</taxon>
        <taxon>Pleocyemata</taxon>
        <taxon>Brachyura</taxon>
        <taxon>Eubrachyura</taxon>
        <taxon>Portunoidea</taxon>
        <taxon>Portunidae</taxon>
        <taxon>Portuninae</taxon>
        <taxon>Portunus</taxon>
    </lineage>
</organism>
<dbReference type="Proteomes" id="UP000324222">
    <property type="component" value="Unassembled WGS sequence"/>
</dbReference>
<feature type="region of interest" description="Disordered" evidence="1">
    <location>
        <begin position="1"/>
        <end position="77"/>
    </location>
</feature>